<dbReference type="Proteomes" id="UP000279275">
    <property type="component" value="Unassembled WGS sequence"/>
</dbReference>
<evidence type="ECO:0000313" key="5">
    <source>
        <dbReference type="EMBL" id="RMI29512.1"/>
    </source>
</evidence>
<comment type="similarity">
    <text evidence="2">Belongs to the EspG family.</text>
</comment>
<comment type="caution">
    <text evidence="5">The sequence shown here is derived from an EMBL/GenBank/DDBJ whole genome shotgun (WGS) entry which is preliminary data.</text>
</comment>
<accession>A0A3M2KV52</accession>
<evidence type="ECO:0000313" key="6">
    <source>
        <dbReference type="Proteomes" id="UP000279275"/>
    </source>
</evidence>
<evidence type="ECO:0000256" key="3">
    <source>
        <dbReference type="ARBA" id="ARBA00022490"/>
    </source>
</evidence>
<evidence type="ECO:0000256" key="2">
    <source>
        <dbReference type="ARBA" id="ARBA00006411"/>
    </source>
</evidence>
<comment type="subcellular location">
    <subcellularLocation>
        <location evidence="1">Cytoplasm</location>
    </subcellularLocation>
</comment>
<keyword evidence="3" id="KW-0963">Cytoplasm</keyword>
<dbReference type="RefSeq" id="WP_122190746.1">
    <property type="nucleotide sequence ID" value="NZ_RFFH01000014.1"/>
</dbReference>
<keyword evidence="4" id="KW-0143">Chaperone</keyword>
<dbReference type="OrthoDB" id="4525561at2"/>
<dbReference type="Pfam" id="PF14011">
    <property type="entry name" value="ESX-1_EspG"/>
    <property type="match status" value="1"/>
</dbReference>
<organism evidence="5 6">
    <name type="scientific">Nocardia stercoris</name>
    <dbReference type="NCBI Taxonomy" id="2483361"/>
    <lineage>
        <taxon>Bacteria</taxon>
        <taxon>Bacillati</taxon>
        <taxon>Actinomycetota</taxon>
        <taxon>Actinomycetes</taxon>
        <taxon>Mycobacteriales</taxon>
        <taxon>Nocardiaceae</taxon>
        <taxon>Nocardia</taxon>
    </lineage>
</organism>
<sequence length="300" mass="31960">MAEIGGLAATDPAYGAAGSGQPVAIDLSVDGARLLRRLTGIESYPAILEIYPDVYSDADQEWVDEILTENLTEAGILVDGQVEPVVAQWLSVLDRPDVELAAVIWDPAAEYEVAATLRLSLVRADELHVLAVRFGDELVIQQVFAEDNQLQTVGAALLAALGPCPPLHFDAMRATRTALLELPVDDPDEKRRALLELGAAPRTAGVLSRVGSDVVRRAEAVVTRHEDGVVAQPDLELAGDPPPALQVLDTPEGRIVVYPHVAADSEVWVTYVPGDDAAVHAGIRALAGLIPGGWFGTRRV</sequence>
<gene>
    <name evidence="5" type="ORF">EBN03_25925</name>
</gene>
<dbReference type="InterPro" id="IPR025734">
    <property type="entry name" value="EspG"/>
</dbReference>
<evidence type="ECO:0000256" key="4">
    <source>
        <dbReference type="ARBA" id="ARBA00023186"/>
    </source>
</evidence>
<name>A0A3M2KV52_9NOCA</name>
<keyword evidence="6" id="KW-1185">Reference proteome</keyword>
<dbReference type="AlphaFoldDB" id="A0A3M2KV52"/>
<reference evidence="5 6" key="1">
    <citation type="submission" date="2018-10" db="EMBL/GenBank/DDBJ databases">
        <title>Isolation from cow dung.</title>
        <authorList>
            <person name="Ling L."/>
        </authorList>
    </citation>
    <scope>NUCLEOTIDE SEQUENCE [LARGE SCALE GENOMIC DNA]</scope>
    <source>
        <strain evidence="5 6">NEAU-LL90</strain>
    </source>
</reference>
<evidence type="ECO:0000256" key="1">
    <source>
        <dbReference type="ARBA" id="ARBA00004496"/>
    </source>
</evidence>
<proteinExistence type="inferred from homology"/>
<dbReference type="EMBL" id="RFFH01000014">
    <property type="protein sequence ID" value="RMI29512.1"/>
    <property type="molecule type" value="Genomic_DNA"/>
</dbReference>
<protein>
    <submittedName>
        <fullName evidence="5">ESX secretion-associated protein EspG</fullName>
    </submittedName>
</protein>